<dbReference type="AlphaFoldDB" id="A0A9P9YQF9"/>
<keyword evidence="6" id="KW-0675">Receptor</keyword>
<keyword evidence="11" id="KW-1185">Reference proteome</keyword>
<evidence type="ECO:0000313" key="10">
    <source>
        <dbReference type="EMBL" id="KAI8041206.1"/>
    </source>
</evidence>
<feature type="transmembrane region" description="Helical" evidence="8">
    <location>
        <begin position="490"/>
        <end position="508"/>
    </location>
</feature>
<feature type="transmembrane region" description="Helical" evidence="8">
    <location>
        <begin position="183"/>
        <end position="205"/>
    </location>
</feature>
<dbReference type="PANTHER" id="PTHR39074:SF1">
    <property type="entry name" value="AGAP007547-PA"/>
    <property type="match status" value="1"/>
</dbReference>
<dbReference type="EMBL" id="JAMKOV010000003">
    <property type="protein sequence ID" value="KAI8041206.1"/>
    <property type="molecule type" value="Genomic_DNA"/>
</dbReference>
<dbReference type="PRINTS" id="PR00237">
    <property type="entry name" value="GPCRRHODOPSN"/>
</dbReference>
<dbReference type="PANTHER" id="PTHR39074">
    <property type="entry name" value="AGAP007547-PA"/>
    <property type="match status" value="1"/>
</dbReference>
<dbReference type="Proteomes" id="UP001059596">
    <property type="component" value="Unassembled WGS sequence"/>
</dbReference>
<dbReference type="GO" id="GO:0004930">
    <property type="term" value="F:G protein-coupled receptor activity"/>
    <property type="evidence" value="ECO:0007669"/>
    <property type="project" value="UniProtKB-KW"/>
</dbReference>
<evidence type="ECO:0000256" key="6">
    <source>
        <dbReference type="RuleBase" id="RU000688"/>
    </source>
</evidence>
<dbReference type="SUPFAM" id="SSF81321">
    <property type="entry name" value="Family A G protein-coupled receptor-like"/>
    <property type="match status" value="1"/>
</dbReference>
<evidence type="ECO:0000256" key="3">
    <source>
        <dbReference type="ARBA" id="ARBA00022692"/>
    </source>
</evidence>
<feature type="transmembrane region" description="Helical" evidence="8">
    <location>
        <begin position="110"/>
        <end position="136"/>
    </location>
</feature>
<dbReference type="InterPro" id="IPR017452">
    <property type="entry name" value="GPCR_Rhodpsn_7TM"/>
</dbReference>
<dbReference type="GO" id="GO:0016020">
    <property type="term" value="C:membrane"/>
    <property type="evidence" value="ECO:0007669"/>
    <property type="project" value="UniProtKB-SubCell"/>
</dbReference>
<feature type="transmembrane region" description="Helical" evidence="8">
    <location>
        <begin position="586"/>
        <end position="607"/>
    </location>
</feature>
<evidence type="ECO:0000256" key="1">
    <source>
        <dbReference type="ARBA" id="ARBA00004370"/>
    </source>
</evidence>
<proteinExistence type="inferred from homology"/>
<gene>
    <name evidence="10" type="ORF">M5D96_005460</name>
</gene>
<feature type="region of interest" description="Disordered" evidence="7">
    <location>
        <begin position="40"/>
        <end position="64"/>
    </location>
</feature>
<keyword evidence="6" id="KW-0807">Transducer</keyword>
<accession>A0A9P9YQF9</accession>
<feature type="transmembrane region" description="Helical" evidence="8">
    <location>
        <begin position="619"/>
        <end position="640"/>
    </location>
</feature>
<organism evidence="10 11">
    <name type="scientific">Drosophila gunungcola</name>
    <name type="common">fruit fly</name>
    <dbReference type="NCBI Taxonomy" id="103775"/>
    <lineage>
        <taxon>Eukaryota</taxon>
        <taxon>Metazoa</taxon>
        <taxon>Ecdysozoa</taxon>
        <taxon>Arthropoda</taxon>
        <taxon>Hexapoda</taxon>
        <taxon>Insecta</taxon>
        <taxon>Pterygota</taxon>
        <taxon>Neoptera</taxon>
        <taxon>Endopterygota</taxon>
        <taxon>Diptera</taxon>
        <taxon>Brachycera</taxon>
        <taxon>Muscomorpha</taxon>
        <taxon>Ephydroidea</taxon>
        <taxon>Drosophilidae</taxon>
        <taxon>Drosophila</taxon>
        <taxon>Sophophora</taxon>
    </lineage>
</organism>
<protein>
    <recommendedName>
        <fullName evidence="9">G-protein coupled receptors family 1 profile domain-containing protein</fullName>
    </recommendedName>
</protein>
<keyword evidence="4 8" id="KW-1133">Transmembrane helix</keyword>
<keyword evidence="3 6" id="KW-0812">Transmembrane</keyword>
<comment type="similarity">
    <text evidence="2 6">Belongs to the G-protein coupled receptor 1 family.</text>
</comment>
<feature type="transmembrane region" description="Helical" evidence="8">
    <location>
        <begin position="520"/>
        <end position="542"/>
    </location>
</feature>
<evidence type="ECO:0000256" key="8">
    <source>
        <dbReference type="SAM" id="Phobius"/>
    </source>
</evidence>
<feature type="transmembrane region" description="Helical" evidence="8">
    <location>
        <begin position="554"/>
        <end position="574"/>
    </location>
</feature>
<evidence type="ECO:0000259" key="9">
    <source>
        <dbReference type="PROSITE" id="PS50262"/>
    </source>
</evidence>
<name>A0A9P9YQF9_9MUSC</name>
<dbReference type="PROSITE" id="PS50262">
    <property type="entry name" value="G_PROTEIN_RECEP_F1_2"/>
    <property type="match status" value="1"/>
</dbReference>
<feature type="transmembrane region" description="Helical" evidence="8">
    <location>
        <begin position="269"/>
        <end position="294"/>
    </location>
</feature>
<reference evidence="10" key="1">
    <citation type="journal article" date="2023" name="Genome Biol. Evol.">
        <title>Long-read-based Genome Assembly of Drosophila gunungcola Reveals Fewer Chemosensory Genes in Flower-breeding Species.</title>
        <authorList>
            <person name="Negi A."/>
            <person name="Liao B.Y."/>
            <person name="Yeh S.D."/>
        </authorList>
    </citation>
    <scope>NUCLEOTIDE SEQUENCE</scope>
    <source>
        <strain evidence="10">Sukarami</strain>
    </source>
</reference>
<feature type="transmembrane region" description="Helical" evidence="8">
    <location>
        <begin position="661"/>
        <end position="679"/>
    </location>
</feature>
<dbReference type="SMART" id="SM01381">
    <property type="entry name" value="7TM_GPCR_Srsx"/>
    <property type="match status" value="1"/>
</dbReference>
<dbReference type="Gene3D" id="1.20.1070.10">
    <property type="entry name" value="Rhodopsin 7-helix transmembrane proteins"/>
    <property type="match status" value="1"/>
</dbReference>
<dbReference type="InterPro" id="IPR000276">
    <property type="entry name" value="GPCR_Rhodpsn"/>
</dbReference>
<evidence type="ECO:0000256" key="4">
    <source>
        <dbReference type="ARBA" id="ARBA00022989"/>
    </source>
</evidence>
<comment type="caution">
    <text evidence="10">The sequence shown here is derived from an EMBL/GenBank/DDBJ whole genome shotgun (WGS) entry which is preliminary data.</text>
</comment>
<dbReference type="PROSITE" id="PS00237">
    <property type="entry name" value="G_PROTEIN_RECEP_F1_1"/>
    <property type="match status" value="1"/>
</dbReference>
<comment type="subcellular location">
    <subcellularLocation>
        <location evidence="1">Membrane</location>
    </subcellularLocation>
</comment>
<keyword evidence="5 8" id="KW-0472">Membrane</keyword>
<feature type="transmembrane region" description="Helical" evidence="8">
    <location>
        <begin position="226"/>
        <end position="249"/>
    </location>
</feature>
<keyword evidence="6" id="KW-0297">G-protein coupled receptor</keyword>
<evidence type="ECO:0000313" key="11">
    <source>
        <dbReference type="Proteomes" id="UP001059596"/>
    </source>
</evidence>
<evidence type="ECO:0000256" key="2">
    <source>
        <dbReference type="ARBA" id="ARBA00010663"/>
    </source>
</evidence>
<evidence type="ECO:0000256" key="7">
    <source>
        <dbReference type="SAM" id="MobiDB-lite"/>
    </source>
</evidence>
<feature type="transmembrane region" description="Helical" evidence="8">
    <location>
        <begin position="148"/>
        <end position="171"/>
    </location>
</feature>
<dbReference type="Pfam" id="PF00001">
    <property type="entry name" value="7tm_1"/>
    <property type="match status" value="1"/>
</dbReference>
<feature type="domain" description="G-protein coupled receptors family 1 profile" evidence="9">
    <location>
        <begin position="127"/>
        <end position="340"/>
    </location>
</feature>
<feature type="transmembrane region" description="Helical" evidence="8">
    <location>
        <begin position="315"/>
        <end position="334"/>
    </location>
</feature>
<feature type="compositionally biased region" description="Low complexity" evidence="7">
    <location>
        <begin position="41"/>
        <end position="60"/>
    </location>
</feature>
<evidence type="ECO:0000256" key="5">
    <source>
        <dbReference type="ARBA" id="ARBA00023136"/>
    </source>
</evidence>
<sequence length="680" mass="77058">MEAIIMTTLPTLTTDAADSSFWLTGALSLSTILANSSHGPTGSTSSAAGNPSAASSAVNVGKDHDHDKHVNDSVSTALSNYSSYPSYIHYRDKYDLSYIAKFEPPKSSTFLVMATLYFVISVVGCVGNAFVIFMFANRKSLRTPANILVMNLAICDFLMLVKCPIAIYNNIKEGPALGDVACRIYGFVGGLSGTCAIGTLTAIALDRYNVVVHPLQPLRRCSRLRSYLIILLIWCYSFLFAVMPALDIGLSVYVPEGFDYLNKETPARIFMALFFVAAYCIPLTAIVYSYFYILKVVFTASRIQSNKDKAKTEQKLAFIVAAIIGLWFLAWSPYAVVRMLFYGRGVLRRVSTTRSSYMTRSRSSFTHRLRSSNTGDGGMGDQRLEGYLMNNNLMMVPEETEENEEIIVVAEINNSIGPVIRICKMFDITWLPTACGSLAPALIPPAHIVILWYFWENYARYVDRHFCTCSCWDTVFKGPYESGVAAYKHIFKMWIMTVFAVIALYECIKRLIALILQQRVRYSMLLLFLLSIFSHYYAWWAYINYYNDDYYNQWNHQLFFTITELFSTVLVMHLANTTNVVTPKKVFCIVGIALLHILASSFDQFFMNVVRGEGYAHQIVRDIGFMVPDLLQLFVPVWLLRQARRESYTTRPFHRDRKLHRDIVAMLCLVSLLFVICTVL</sequence>